<dbReference type="Proteomes" id="UP000179807">
    <property type="component" value="Unassembled WGS sequence"/>
</dbReference>
<dbReference type="SUPFAM" id="SSF57997">
    <property type="entry name" value="Tropomyosin"/>
    <property type="match status" value="1"/>
</dbReference>
<dbReference type="EMBL" id="MLAK01000866">
    <property type="protein sequence ID" value="OHT02463.1"/>
    <property type="molecule type" value="Genomic_DNA"/>
</dbReference>
<evidence type="ECO:0000313" key="3">
    <source>
        <dbReference type="Proteomes" id="UP000179807"/>
    </source>
</evidence>
<keyword evidence="1" id="KW-0175">Coiled coil</keyword>
<proteinExistence type="predicted"/>
<dbReference type="OrthoDB" id="10581088at2759"/>
<name>A0A1J4JTL9_9EUKA</name>
<evidence type="ECO:0000256" key="1">
    <source>
        <dbReference type="SAM" id="Coils"/>
    </source>
</evidence>
<protein>
    <submittedName>
        <fullName evidence="2">Uncharacterized protein</fullName>
    </submittedName>
</protein>
<dbReference type="Gene3D" id="1.10.287.1490">
    <property type="match status" value="1"/>
</dbReference>
<dbReference type="GeneID" id="94842042"/>
<comment type="caution">
    <text evidence="2">The sequence shown here is derived from an EMBL/GenBank/DDBJ whole genome shotgun (WGS) entry which is preliminary data.</text>
</comment>
<evidence type="ECO:0000313" key="2">
    <source>
        <dbReference type="EMBL" id="OHT02463.1"/>
    </source>
</evidence>
<gene>
    <name evidence="2" type="ORF">TRFO_30408</name>
</gene>
<feature type="coiled-coil region" evidence="1">
    <location>
        <begin position="623"/>
        <end position="769"/>
    </location>
</feature>
<accession>A0A1J4JTL9</accession>
<sequence length="801" mass="90436">MSTLISICQTLETKIQNEASFDKILIDYLVLMTSEKVDICKYARDPYLKQFIQLAFQPFLRLNPNSNSQFLSNLLEIIAFFKQLFIIHPAFLDCAASVLPIDIVLQTVLSTNNNELMRGVVEFLAHIASSPSLLITSASSAKSISDNILSMINVPVLSGYAIVILSGLIRFSTIFATAIKSSTELRRYRNILSNALSCDDHISVVGAISALLSLFPRSVDLETSKVAALHAITVSNDNTLLLKAATWIFIEVARENSITSPDFQSLLKIATTTVGWKAFCLFETLNCVLANSDASALVKDINIQKICGFTLSARYGYVAYSAVRFIQQLAENNESLFNQLIDCESITIKALEIASAPSLSVDIDLIECAIVLLRYIASSKVCFEKIKNVLNINEENVFVAFQRSIESNRSFTSLEFFLFLADVAKSFPDWGKRLRLIVIDTQFGALLAHILEKSTDRQTICDGIRAISLISNFSQESNINDGELLFVCIVSGFAVVNLQNKKDARIYKATTSDQLAKHEEDIFSLRNELEINQLELQSMKTQSEAANKRCKEAEMQANELSTRNIELENELAKLKEELSNKQKAFDDLTNQHNALNNDFAHQKINREKDTEKIKEMNLQIQKYIELEKEKSQIDRDNAKYETTIDSMQSTIDQLNSKITELTNGINNYKNKMKESKNQLSAQNAAIQKCEAEKEKMTIQLNNLLEKSNNFDKIHDSEKEKYALQKTKVRELTKTIESLRGQSNDLRSQLDAAEQKITELTQQITVLITERKQWELVTQFVHRITDENPVPSEQLMTLFNEV</sequence>
<dbReference type="VEuPathDB" id="TrichDB:TRFO_30408"/>
<reference evidence="2" key="1">
    <citation type="submission" date="2016-10" db="EMBL/GenBank/DDBJ databases">
        <authorList>
            <person name="Benchimol M."/>
            <person name="Almeida L.G."/>
            <person name="Vasconcelos A.T."/>
            <person name="Perreira-Neves A."/>
            <person name="Rosa I.A."/>
            <person name="Tasca T."/>
            <person name="Bogo M.R."/>
            <person name="de Souza W."/>
        </authorList>
    </citation>
    <scope>NUCLEOTIDE SEQUENCE [LARGE SCALE GENOMIC DNA]</scope>
    <source>
        <strain evidence="2">K</strain>
    </source>
</reference>
<dbReference type="AlphaFoldDB" id="A0A1J4JTL9"/>
<keyword evidence="3" id="KW-1185">Reference proteome</keyword>
<feature type="coiled-coil region" evidence="1">
    <location>
        <begin position="515"/>
        <end position="598"/>
    </location>
</feature>
<dbReference type="RefSeq" id="XP_068355599.1">
    <property type="nucleotide sequence ID" value="XM_068507338.1"/>
</dbReference>
<organism evidence="2 3">
    <name type="scientific">Tritrichomonas foetus</name>
    <dbReference type="NCBI Taxonomy" id="1144522"/>
    <lineage>
        <taxon>Eukaryota</taxon>
        <taxon>Metamonada</taxon>
        <taxon>Parabasalia</taxon>
        <taxon>Tritrichomonadida</taxon>
        <taxon>Tritrichomonadidae</taxon>
        <taxon>Tritrichomonas</taxon>
    </lineage>
</organism>